<proteinExistence type="predicted"/>
<dbReference type="KEGG" id="tvd:SG34_009345"/>
<keyword evidence="3" id="KW-1185">Reference proteome</keyword>
<reference evidence="2 3" key="2">
    <citation type="journal article" date="2022" name="Mar. Drugs">
        <title>Bioassay-Guided Fractionation Leads to the Detection of Cholic Acid Generated by the Rare Thalassomonas sp.</title>
        <authorList>
            <person name="Pheiffer F."/>
            <person name="Schneider Y.K."/>
            <person name="Hansen E.H."/>
            <person name="Andersen J.H."/>
            <person name="Isaksson J."/>
            <person name="Busche T."/>
            <person name="R C."/>
            <person name="Kalinowski J."/>
            <person name="Zyl L.V."/>
            <person name="Trindade M."/>
        </authorList>
    </citation>
    <scope>NUCLEOTIDE SEQUENCE [LARGE SCALE GENOMIC DNA]</scope>
    <source>
        <strain evidence="2 3">XOM25</strain>
    </source>
</reference>
<protein>
    <submittedName>
        <fullName evidence="2">Uncharacterized protein</fullName>
    </submittedName>
</protein>
<organism evidence="2 3">
    <name type="scientific">Thalassomonas viridans</name>
    <dbReference type="NCBI Taxonomy" id="137584"/>
    <lineage>
        <taxon>Bacteria</taxon>
        <taxon>Pseudomonadati</taxon>
        <taxon>Pseudomonadota</taxon>
        <taxon>Gammaproteobacteria</taxon>
        <taxon>Alteromonadales</taxon>
        <taxon>Colwelliaceae</taxon>
        <taxon>Thalassomonas</taxon>
    </lineage>
</organism>
<dbReference type="AlphaFoldDB" id="A0AAE9Z5N8"/>
<accession>A0AAE9Z5N8</accession>
<feature type="region of interest" description="Disordered" evidence="1">
    <location>
        <begin position="52"/>
        <end position="76"/>
    </location>
</feature>
<evidence type="ECO:0000313" key="3">
    <source>
        <dbReference type="Proteomes" id="UP000032352"/>
    </source>
</evidence>
<gene>
    <name evidence="2" type="ORF">SG34_009345</name>
</gene>
<dbReference type="Proteomes" id="UP000032352">
    <property type="component" value="Chromosome"/>
</dbReference>
<evidence type="ECO:0000313" key="2">
    <source>
        <dbReference type="EMBL" id="WDE07068.1"/>
    </source>
</evidence>
<reference evidence="2 3" key="1">
    <citation type="journal article" date="2015" name="Genome Announc.">
        <title>Draft Genome Sequences of Marine Isolates of Thalassomonas viridans and Thalassomonas actiniarum.</title>
        <authorList>
            <person name="Olonade I."/>
            <person name="van Zyl L.J."/>
            <person name="Trindade M."/>
        </authorList>
    </citation>
    <scope>NUCLEOTIDE SEQUENCE [LARGE SCALE GENOMIC DNA]</scope>
    <source>
        <strain evidence="2 3">XOM25</strain>
    </source>
</reference>
<evidence type="ECO:0000256" key="1">
    <source>
        <dbReference type="SAM" id="MobiDB-lite"/>
    </source>
</evidence>
<feature type="compositionally biased region" description="Polar residues" evidence="1">
    <location>
        <begin position="52"/>
        <end position="74"/>
    </location>
</feature>
<dbReference type="EMBL" id="CP059733">
    <property type="protein sequence ID" value="WDE07068.1"/>
    <property type="molecule type" value="Genomic_DNA"/>
</dbReference>
<name>A0AAE9Z5N8_9GAMM</name>
<sequence length="446" mass="49893">MMKKGLFALWLSSVGLSFFLGYKISPAHQPQTTPNQPEFAPARSENTSIAGVTAGKQQTTAPRVTTRPTSQAGTNEPVRVADSLAQIKALLGNGNMLMDMEGIAQSYLLVKNFSEQDVLDSLALLQNELEQTDNMMPLMLLLGRYAELNPQQAIAFAENNIHSSQSKMTAMSSVIGAWAKQDPQAAYDWFLASEQDSADSGFFNANSVGLMAIFNGLANRDLNDAIDKLADISDSNSDTMMAINGITTSFTDKAQFIRLMEKTEEFDDRRIQESILSTWTMKNPEDTVEWLDTIEDLEHKKALQQDVLRNWMFTEPLDAATWYMGSAGDSDKQAAGEQIISHWGRNNPQATLNWLEQQPEIDNEASTRNLLETSVFEHPQFAIDHLERLSSDSDKQRISFNIYLALEHESKQKAANFVASSPYKEALENEISEYRLRQAEQENARP</sequence>
<dbReference type="RefSeq" id="WP_044841416.1">
    <property type="nucleotide sequence ID" value="NZ_CP059733.1"/>
</dbReference>